<keyword evidence="1" id="KW-0732">Signal</keyword>
<protein>
    <submittedName>
        <fullName evidence="2">DUF2141 domain-containing protein</fullName>
    </submittedName>
</protein>
<feature type="signal peptide" evidence="1">
    <location>
        <begin position="1"/>
        <end position="28"/>
    </location>
</feature>
<evidence type="ECO:0000313" key="3">
    <source>
        <dbReference type="EMBL" id="MXP33780.1"/>
    </source>
</evidence>
<dbReference type="EMBL" id="WTYE01000001">
    <property type="protein sequence ID" value="MXP31020.1"/>
    <property type="molecule type" value="Genomic_DNA"/>
</dbReference>
<reference evidence="2 4" key="1">
    <citation type="submission" date="2019-12" db="EMBL/GenBank/DDBJ databases">
        <title>Genomic-based taxomic classification of the family Erythrobacteraceae.</title>
        <authorList>
            <person name="Xu L."/>
        </authorList>
    </citation>
    <scope>NUCLEOTIDE SEQUENCE [LARGE SCALE GENOMIC DNA]</scope>
    <source>
        <strain evidence="2 4">JCM 16677</strain>
    </source>
</reference>
<evidence type="ECO:0000256" key="1">
    <source>
        <dbReference type="SAM" id="SignalP"/>
    </source>
</evidence>
<gene>
    <name evidence="2" type="ORF">GRI94_04180</name>
    <name evidence="3" type="ORF">GRI94_18270</name>
</gene>
<sequence length="154" mass="16522">MQNRQGLGRCLSAVIAVAAALASTGSAAAQSHNVRVTVTDLRSGDGKVLACLTRKAKAFPNCDKDPDAISATVDAATTVTFTFRGVTPGEYAISLLHDENANGKADRTLMIPREGFGFSRDAKIRMGPPKFADAVFTVDQTTGVQRIRMRYLFR</sequence>
<name>A0A845AL87_9SPHN</name>
<comment type="caution">
    <text evidence="2">The sequence shown here is derived from an EMBL/GenBank/DDBJ whole genome shotgun (WGS) entry which is preliminary data.</text>
</comment>
<dbReference type="EMBL" id="WTYE01000001">
    <property type="protein sequence ID" value="MXP33780.1"/>
    <property type="molecule type" value="Genomic_DNA"/>
</dbReference>
<organism evidence="2 4">
    <name type="scientific">Parerythrobacter jejuensis</name>
    <dbReference type="NCBI Taxonomy" id="795812"/>
    <lineage>
        <taxon>Bacteria</taxon>
        <taxon>Pseudomonadati</taxon>
        <taxon>Pseudomonadota</taxon>
        <taxon>Alphaproteobacteria</taxon>
        <taxon>Sphingomonadales</taxon>
        <taxon>Erythrobacteraceae</taxon>
        <taxon>Parerythrobacter</taxon>
    </lineage>
</organism>
<accession>A0A845AL87</accession>
<feature type="chain" id="PRO_5044663527" evidence="1">
    <location>
        <begin position="29"/>
        <end position="154"/>
    </location>
</feature>
<dbReference type="AlphaFoldDB" id="A0A845AL87"/>
<dbReference type="Pfam" id="PF09912">
    <property type="entry name" value="DUF2141"/>
    <property type="match status" value="1"/>
</dbReference>
<evidence type="ECO:0000313" key="4">
    <source>
        <dbReference type="Proteomes" id="UP000446786"/>
    </source>
</evidence>
<dbReference type="InterPro" id="IPR018673">
    <property type="entry name" value="DUF2141"/>
</dbReference>
<proteinExistence type="predicted"/>
<dbReference type="OrthoDB" id="9788332at2"/>
<evidence type="ECO:0000313" key="2">
    <source>
        <dbReference type="EMBL" id="MXP31020.1"/>
    </source>
</evidence>
<keyword evidence="4" id="KW-1185">Reference proteome</keyword>
<dbReference type="Proteomes" id="UP000446786">
    <property type="component" value="Unassembled WGS sequence"/>
</dbReference>